<dbReference type="GO" id="GO:0070888">
    <property type="term" value="F:E-box binding"/>
    <property type="evidence" value="ECO:0007669"/>
    <property type="project" value="TreeGrafter"/>
</dbReference>
<keyword evidence="4" id="KW-1185">Reference proteome</keyword>
<feature type="non-terminal residue" evidence="3">
    <location>
        <position position="1"/>
    </location>
</feature>
<protein>
    <submittedName>
        <fullName evidence="3">Protein dimmed-like</fullName>
    </submittedName>
</protein>
<evidence type="ECO:0000259" key="2">
    <source>
        <dbReference type="PROSITE" id="PS50888"/>
    </source>
</evidence>
<dbReference type="InterPro" id="IPR036638">
    <property type="entry name" value="HLH_DNA-bd_sf"/>
</dbReference>
<dbReference type="GO" id="GO:0000981">
    <property type="term" value="F:DNA-binding transcription factor activity, RNA polymerase II-specific"/>
    <property type="evidence" value="ECO:0007669"/>
    <property type="project" value="TreeGrafter"/>
</dbReference>
<feature type="domain" description="BHLH" evidence="2">
    <location>
        <begin position="1"/>
        <end position="31"/>
    </location>
</feature>
<dbReference type="Proteomes" id="UP000478052">
    <property type="component" value="Unassembled WGS sequence"/>
</dbReference>
<name>A0A6G0Z5R6_APHCR</name>
<proteinExistence type="predicted"/>
<dbReference type="GO" id="GO:0061564">
    <property type="term" value="P:axon development"/>
    <property type="evidence" value="ECO:0007669"/>
    <property type="project" value="TreeGrafter"/>
</dbReference>
<dbReference type="OrthoDB" id="10039134at2759"/>
<dbReference type="GO" id="GO:0007423">
    <property type="term" value="P:sensory organ development"/>
    <property type="evidence" value="ECO:0007669"/>
    <property type="project" value="TreeGrafter"/>
</dbReference>
<evidence type="ECO:0000313" key="3">
    <source>
        <dbReference type="EMBL" id="KAF0766070.1"/>
    </source>
</evidence>
<feature type="compositionally biased region" description="Polar residues" evidence="1">
    <location>
        <begin position="53"/>
        <end position="66"/>
    </location>
</feature>
<comment type="caution">
    <text evidence="3">The sequence shown here is derived from an EMBL/GenBank/DDBJ whole genome shotgun (WGS) entry which is preliminary data.</text>
</comment>
<dbReference type="Pfam" id="PF00010">
    <property type="entry name" value="HLH"/>
    <property type="match status" value="1"/>
</dbReference>
<dbReference type="InterPro" id="IPR011598">
    <property type="entry name" value="bHLH_dom"/>
</dbReference>
<gene>
    <name evidence="3" type="ORF">FWK35_00002787</name>
</gene>
<dbReference type="EMBL" id="VUJU01001270">
    <property type="protein sequence ID" value="KAF0766070.1"/>
    <property type="molecule type" value="Genomic_DNA"/>
</dbReference>
<sequence>SLREVIPHVKKDRRLSKIETLTLAKNYIIALTKIICEMRGELDPSKDEGSGGASSAATNDGPSSSVAAATAAAAEIDRRLQLALQNSDESMDLS</sequence>
<accession>A0A6G0Z5R6</accession>
<evidence type="ECO:0000256" key="1">
    <source>
        <dbReference type="SAM" id="MobiDB-lite"/>
    </source>
</evidence>
<dbReference type="AlphaFoldDB" id="A0A6G0Z5R6"/>
<dbReference type="InterPro" id="IPR050359">
    <property type="entry name" value="bHLH_transcription_factors"/>
</dbReference>
<dbReference type="GO" id="GO:0005634">
    <property type="term" value="C:nucleus"/>
    <property type="evidence" value="ECO:0007669"/>
    <property type="project" value="TreeGrafter"/>
</dbReference>
<dbReference type="Gene3D" id="4.10.280.10">
    <property type="entry name" value="Helix-loop-helix DNA-binding domain"/>
    <property type="match status" value="1"/>
</dbReference>
<organism evidence="3 4">
    <name type="scientific">Aphis craccivora</name>
    <name type="common">Cowpea aphid</name>
    <dbReference type="NCBI Taxonomy" id="307492"/>
    <lineage>
        <taxon>Eukaryota</taxon>
        <taxon>Metazoa</taxon>
        <taxon>Ecdysozoa</taxon>
        <taxon>Arthropoda</taxon>
        <taxon>Hexapoda</taxon>
        <taxon>Insecta</taxon>
        <taxon>Pterygota</taxon>
        <taxon>Neoptera</taxon>
        <taxon>Paraneoptera</taxon>
        <taxon>Hemiptera</taxon>
        <taxon>Sternorrhyncha</taxon>
        <taxon>Aphidomorpha</taxon>
        <taxon>Aphidoidea</taxon>
        <taxon>Aphididae</taxon>
        <taxon>Aphidini</taxon>
        <taxon>Aphis</taxon>
        <taxon>Aphis</taxon>
    </lineage>
</organism>
<dbReference type="PANTHER" id="PTHR19290">
    <property type="entry name" value="BASIC HELIX-LOOP-HELIX PROTEIN NEUROGENIN-RELATED"/>
    <property type="match status" value="1"/>
</dbReference>
<dbReference type="SUPFAM" id="SSF47459">
    <property type="entry name" value="HLH, helix-loop-helix DNA-binding domain"/>
    <property type="match status" value="1"/>
</dbReference>
<dbReference type="PROSITE" id="PS50888">
    <property type="entry name" value="BHLH"/>
    <property type="match status" value="1"/>
</dbReference>
<feature type="region of interest" description="Disordered" evidence="1">
    <location>
        <begin position="41"/>
        <end position="70"/>
    </location>
</feature>
<dbReference type="GO" id="GO:0046983">
    <property type="term" value="F:protein dimerization activity"/>
    <property type="evidence" value="ECO:0007669"/>
    <property type="project" value="InterPro"/>
</dbReference>
<evidence type="ECO:0000313" key="4">
    <source>
        <dbReference type="Proteomes" id="UP000478052"/>
    </source>
</evidence>
<dbReference type="PANTHER" id="PTHR19290:SF167">
    <property type="entry name" value="PROTEIN DIMMED"/>
    <property type="match status" value="1"/>
</dbReference>
<dbReference type="GO" id="GO:0045944">
    <property type="term" value="P:positive regulation of transcription by RNA polymerase II"/>
    <property type="evidence" value="ECO:0007669"/>
    <property type="project" value="TreeGrafter"/>
</dbReference>
<reference evidence="3 4" key="1">
    <citation type="submission" date="2019-08" db="EMBL/GenBank/DDBJ databases">
        <title>Whole genome of Aphis craccivora.</title>
        <authorList>
            <person name="Voronova N.V."/>
            <person name="Shulinski R.S."/>
            <person name="Bandarenka Y.V."/>
            <person name="Zhorov D.G."/>
            <person name="Warner D."/>
        </authorList>
    </citation>
    <scope>NUCLEOTIDE SEQUENCE [LARGE SCALE GENOMIC DNA]</scope>
    <source>
        <strain evidence="3">180601</strain>
        <tissue evidence="3">Whole Body</tissue>
    </source>
</reference>